<reference evidence="1 2" key="1">
    <citation type="journal article" date="2010" name="Stand. Genomic Sci.">
        <title>Non-contiguous finished genome sequence of Aminomonas paucivorans type strain (GLU-3).</title>
        <authorList>
            <person name="Pitluck S."/>
            <person name="Yasawong M."/>
            <person name="Held B."/>
            <person name="Lapidus A."/>
            <person name="Nolan M."/>
            <person name="Copeland A."/>
            <person name="Lucas S."/>
            <person name="Del Rio T.G."/>
            <person name="Tice H."/>
            <person name="Cheng J.F."/>
            <person name="Chertkov O."/>
            <person name="Goodwin L."/>
            <person name="Tapia R."/>
            <person name="Han C."/>
            <person name="Liolios K."/>
            <person name="Ivanova N."/>
            <person name="Mavromatis K."/>
            <person name="Ovchinnikova G."/>
            <person name="Pati A."/>
            <person name="Chen A."/>
            <person name="Palaniappan K."/>
            <person name="Land M."/>
            <person name="Hauser L."/>
            <person name="Chang Y.J."/>
            <person name="Jeffries C.D."/>
            <person name="Pukall R."/>
            <person name="Spring S."/>
            <person name="Rohde M."/>
            <person name="Sikorski J."/>
            <person name="Goker M."/>
            <person name="Woyke T."/>
            <person name="Bristow J."/>
            <person name="Eisen J.A."/>
            <person name="Markowitz V."/>
            <person name="Hugenholtz P."/>
            <person name="Kyrpides N.C."/>
            <person name="Klenk H.P."/>
        </authorList>
    </citation>
    <scope>NUCLEOTIDE SEQUENCE [LARGE SCALE GENOMIC DNA]</scope>
    <source>
        <strain evidence="1 2">DSM 12260</strain>
    </source>
</reference>
<dbReference type="Gene3D" id="3.30.70.1710">
    <property type="match status" value="1"/>
</dbReference>
<evidence type="ECO:0000313" key="1">
    <source>
        <dbReference type="EMBL" id="EFQ22465.1"/>
    </source>
</evidence>
<dbReference type="eggNOG" id="ENOG50331IJ">
    <property type="taxonomic scope" value="Bacteria"/>
</dbReference>
<dbReference type="EMBL" id="CM001022">
    <property type="protein sequence ID" value="EFQ22465.1"/>
    <property type="molecule type" value="Genomic_DNA"/>
</dbReference>
<proteinExistence type="predicted"/>
<dbReference type="AlphaFoldDB" id="E3CVA8"/>
<accession>E3CVA8</accession>
<keyword evidence="2" id="KW-1185">Reference proteome</keyword>
<dbReference type="STRING" id="584708.Apau_0024"/>
<protein>
    <submittedName>
        <fullName evidence="1">Microcompartments protein</fullName>
    </submittedName>
</protein>
<evidence type="ECO:0000313" key="2">
    <source>
        <dbReference type="Proteomes" id="UP000005096"/>
    </source>
</evidence>
<dbReference type="RefSeq" id="WP_006299602.1">
    <property type="nucleotide sequence ID" value="NZ_CM001022.1"/>
</dbReference>
<organism evidence="1 2">
    <name type="scientific">Aminomonas paucivorans DSM 12260</name>
    <dbReference type="NCBI Taxonomy" id="584708"/>
    <lineage>
        <taxon>Bacteria</taxon>
        <taxon>Thermotogati</taxon>
        <taxon>Synergistota</taxon>
        <taxon>Synergistia</taxon>
        <taxon>Synergistales</taxon>
        <taxon>Synergistaceae</taxon>
        <taxon>Aminomonas</taxon>
    </lineage>
</organism>
<dbReference type="InterPro" id="IPR037233">
    <property type="entry name" value="CcmK-like_sf"/>
</dbReference>
<name>E3CVA8_9BACT</name>
<sequence>MALIHRLIQAPSETTRAMLARRMGLRKDEAVPGPWGAVLLVQGQVADLFAAVDVGAKAAPVSVREVWGNCPQHLNTVAFWGTAADVRQVLSALKNEGVLA</sequence>
<gene>
    <name evidence="1" type="ORF">Apau_0024</name>
</gene>
<dbReference type="HOGENOM" id="CLU_171083_0_0_0"/>
<dbReference type="Proteomes" id="UP000005096">
    <property type="component" value="Chromosome"/>
</dbReference>
<dbReference type="PaxDb" id="584708-Apau_0024"/>